<sequence length="228" mass="23643">MTALLDTITTQVLHAPVWLVLLVVGGVVFVEDAIFVGFVVPGETVAILGGVAASLGHVPLAAVLVVVVVAAIVGDSVGFEVGQHLGGRVVQLRAFDRHRDRIDRAQGFLGRRGGAAVFLGRWTAFLRAVMPALAGMSKMHYPTFLAWNAAGGIAWGSVVVTAGYLAGQSYARVETWLGRGAAVAVGLVVVAALVVWQVRRHRGEGDSTGGNAGSAERSEAPSRMPSAG</sequence>
<accession>A0ABQ2HQR2</accession>
<evidence type="ECO:0000313" key="10">
    <source>
        <dbReference type="EMBL" id="GGM87194.1"/>
    </source>
</evidence>
<evidence type="ECO:0000256" key="7">
    <source>
        <dbReference type="RuleBase" id="RU367016"/>
    </source>
</evidence>
<keyword evidence="3 7" id="KW-1003">Cell membrane</keyword>
<keyword evidence="6 7" id="KW-0472">Membrane</keyword>
<dbReference type="EMBL" id="BMNZ01000002">
    <property type="protein sequence ID" value="GGM87194.1"/>
    <property type="molecule type" value="Genomic_DNA"/>
</dbReference>
<evidence type="ECO:0000256" key="5">
    <source>
        <dbReference type="ARBA" id="ARBA00022989"/>
    </source>
</evidence>
<keyword evidence="11" id="KW-1185">Reference proteome</keyword>
<name>A0ABQ2HQR2_9MICO</name>
<dbReference type="PANTHER" id="PTHR30353:SF0">
    <property type="entry name" value="TRANSMEMBRANE PROTEIN"/>
    <property type="match status" value="1"/>
</dbReference>
<evidence type="ECO:0000256" key="3">
    <source>
        <dbReference type="ARBA" id="ARBA00022475"/>
    </source>
</evidence>
<feature type="transmembrane region" description="Helical" evidence="7">
    <location>
        <begin position="176"/>
        <end position="196"/>
    </location>
</feature>
<protein>
    <recommendedName>
        <fullName evidence="9">VTT domain-containing protein</fullName>
    </recommendedName>
</protein>
<dbReference type="RefSeq" id="WP_081920462.1">
    <property type="nucleotide sequence ID" value="NZ_BMNZ01000002.1"/>
</dbReference>
<feature type="transmembrane region" description="Helical" evidence="7">
    <location>
        <begin position="47"/>
        <end position="73"/>
    </location>
</feature>
<evidence type="ECO:0000256" key="6">
    <source>
        <dbReference type="ARBA" id="ARBA00023136"/>
    </source>
</evidence>
<dbReference type="PANTHER" id="PTHR30353">
    <property type="entry name" value="INNER MEMBRANE PROTEIN DEDA-RELATED"/>
    <property type="match status" value="1"/>
</dbReference>
<feature type="region of interest" description="Disordered" evidence="8">
    <location>
        <begin position="203"/>
        <end position="228"/>
    </location>
</feature>
<keyword evidence="5 7" id="KW-1133">Transmembrane helix</keyword>
<comment type="similarity">
    <text evidence="2 7">Belongs to the DedA family.</text>
</comment>
<comment type="caution">
    <text evidence="10">The sequence shown here is derived from an EMBL/GenBank/DDBJ whole genome shotgun (WGS) entry which is preliminary data.</text>
</comment>
<gene>
    <name evidence="10" type="ORF">GCM10009721_10100</name>
</gene>
<evidence type="ECO:0000256" key="1">
    <source>
        <dbReference type="ARBA" id="ARBA00004651"/>
    </source>
</evidence>
<evidence type="ECO:0000256" key="2">
    <source>
        <dbReference type="ARBA" id="ARBA00010792"/>
    </source>
</evidence>
<dbReference type="Pfam" id="PF09335">
    <property type="entry name" value="VTT_dom"/>
    <property type="match status" value="1"/>
</dbReference>
<organism evidence="10 11">
    <name type="scientific">Terrabacter tumescens</name>
    <dbReference type="NCBI Taxonomy" id="60443"/>
    <lineage>
        <taxon>Bacteria</taxon>
        <taxon>Bacillati</taxon>
        <taxon>Actinomycetota</taxon>
        <taxon>Actinomycetes</taxon>
        <taxon>Micrococcales</taxon>
        <taxon>Intrasporangiaceae</taxon>
        <taxon>Terrabacter</taxon>
    </lineage>
</organism>
<keyword evidence="4 7" id="KW-0812">Transmembrane</keyword>
<evidence type="ECO:0000256" key="4">
    <source>
        <dbReference type="ARBA" id="ARBA00022692"/>
    </source>
</evidence>
<dbReference type="InterPro" id="IPR032818">
    <property type="entry name" value="DedA-like"/>
</dbReference>
<reference evidence="11" key="1">
    <citation type="journal article" date="2019" name="Int. J. Syst. Evol. Microbiol.">
        <title>The Global Catalogue of Microorganisms (GCM) 10K type strain sequencing project: providing services to taxonomists for standard genome sequencing and annotation.</title>
        <authorList>
            <consortium name="The Broad Institute Genomics Platform"/>
            <consortium name="The Broad Institute Genome Sequencing Center for Infectious Disease"/>
            <person name="Wu L."/>
            <person name="Ma J."/>
        </authorList>
    </citation>
    <scope>NUCLEOTIDE SEQUENCE [LARGE SCALE GENOMIC DNA]</scope>
    <source>
        <strain evidence="11">JCM 1365</strain>
    </source>
</reference>
<feature type="transmembrane region" description="Helical" evidence="7">
    <location>
        <begin position="145"/>
        <end position="164"/>
    </location>
</feature>
<dbReference type="InterPro" id="IPR032816">
    <property type="entry name" value="VTT_dom"/>
</dbReference>
<proteinExistence type="inferred from homology"/>
<evidence type="ECO:0000256" key="8">
    <source>
        <dbReference type="SAM" id="MobiDB-lite"/>
    </source>
</evidence>
<evidence type="ECO:0000313" key="11">
    <source>
        <dbReference type="Proteomes" id="UP000623461"/>
    </source>
</evidence>
<comment type="subcellular location">
    <subcellularLocation>
        <location evidence="1 7">Cell membrane</location>
        <topology evidence="1 7">Multi-pass membrane protein</topology>
    </subcellularLocation>
</comment>
<dbReference type="Proteomes" id="UP000623461">
    <property type="component" value="Unassembled WGS sequence"/>
</dbReference>
<feature type="domain" description="VTT" evidence="9">
    <location>
        <begin position="40"/>
        <end position="164"/>
    </location>
</feature>
<feature type="transmembrane region" description="Helical" evidence="7">
    <location>
        <begin position="15"/>
        <end position="40"/>
    </location>
</feature>
<evidence type="ECO:0000259" key="9">
    <source>
        <dbReference type="Pfam" id="PF09335"/>
    </source>
</evidence>